<dbReference type="EMBL" id="JAOUSE010000044">
    <property type="protein sequence ID" value="MCU9595247.1"/>
    <property type="molecule type" value="Genomic_DNA"/>
</dbReference>
<evidence type="ECO:0000313" key="1">
    <source>
        <dbReference type="EMBL" id="MCU9595247.1"/>
    </source>
</evidence>
<comment type="caution">
    <text evidence="1">The sequence shown here is derived from an EMBL/GenBank/DDBJ whole genome shotgun (WGS) entry which is preliminary data.</text>
</comment>
<keyword evidence="2" id="KW-1185">Reference proteome</keyword>
<protein>
    <submittedName>
        <fullName evidence="1">Uncharacterized protein</fullName>
    </submittedName>
</protein>
<organism evidence="1 2">
    <name type="scientific">Pallidibacillus thermolactis</name>
    <dbReference type="NCBI Taxonomy" id="251051"/>
    <lineage>
        <taxon>Bacteria</taxon>
        <taxon>Bacillati</taxon>
        <taxon>Bacillota</taxon>
        <taxon>Bacilli</taxon>
        <taxon>Bacillales</taxon>
        <taxon>Bacillaceae</taxon>
        <taxon>Pallidibacillus</taxon>
    </lineage>
</organism>
<sequence length="93" mass="10557">MFLFENEAALVQDREDLLYVLKIRFGDIAPGIIEAVYNISELERLERLILVAANAPSLKVFLEELEADEKSFKLVGERFNPIDMINEGSIENG</sequence>
<dbReference type="Proteomes" id="UP001208656">
    <property type="component" value="Unassembled WGS sequence"/>
</dbReference>
<reference evidence="1 2" key="1">
    <citation type="submission" date="2022-10" db="EMBL/GenBank/DDBJ databases">
        <title>Description of Fervidibacillus gen. nov. in the family Fervidibacillaceae fam. nov. with two species, Fervidibacillus albus sp. nov., and Fervidibacillus halotolerans sp. nov., isolated from tidal flat sediments.</title>
        <authorList>
            <person name="Kwon K.K."/>
            <person name="Yang S.-H."/>
        </authorList>
    </citation>
    <scope>NUCLEOTIDE SEQUENCE [LARGE SCALE GENOMIC DNA]</scope>
    <source>
        <strain evidence="1 2">DSM 23332</strain>
    </source>
</reference>
<dbReference type="RefSeq" id="WP_173661699.1">
    <property type="nucleotide sequence ID" value="NZ_JAOUSE010000044.1"/>
</dbReference>
<accession>A0ABT2WMP9</accession>
<evidence type="ECO:0000313" key="2">
    <source>
        <dbReference type="Proteomes" id="UP001208656"/>
    </source>
</evidence>
<gene>
    <name evidence="1" type="ORF">OEV82_12435</name>
</gene>
<proteinExistence type="predicted"/>
<name>A0ABT2WMP9_9BACI</name>